<dbReference type="InterPro" id="IPR051450">
    <property type="entry name" value="Gfo/Idh/MocA_Oxidoreductases"/>
</dbReference>
<dbReference type="AlphaFoldDB" id="K2JJE3"/>
<dbReference type="InterPro" id="IPR036291">
    <property type="entry name" value="NAD(P)-bd_dom_sf"/>
</dbReference>
<evidence type="ECO:0000313" key="4">
    <source>
        <dbReference type="Proteomes" id="UP000006755"/>
    </source>
</evidence>
<organism evidence="3 4">
    <name type="scientific">Gallaecimonas xiamenensis 3-C-1</name>
    <dbReference type="NCBI Taxonomy" id="745411"/>
    <lineage>
        <taxon>Bacteria</taxon>
        <taxon>Pseudomonadati</taxon>
        <taxon>Pseudomonadota</taxon>
        <taxon>Gammaproteobacteria</taxon>
        <taxon>Enterobacterales</taxon>
        <taxon>Gallaecimonadaceae</taxon>
        <taxon>Gallaecimonas</taxon>
    </lineage>
</organism>
<feature type="domain" description="GFO/IDH/MocA-like oxidoreductase" evidence="2">
    <location>
        <begin position="125"/>
        <end position="247"/>
    </location>
</feature>
<protein>
    <submittedName>
        <fullName evidence="3">Oxidoreductase</fullName>
    </submittedName>
</protein>
<name>K2JJE3_9GAMM</name>
<dbReference type="Proteomes" id="UP000006755">
    <property type="component" value="Unassembled WGS sequence"/>
</dbReference>
<dbReference type="Gene3D" id="3.40.50.720">
    <property type="entry name" value="NAD(P)-binding Rossmann-like Domain"/>
    <property type="match status" value="1"/>
</dbReference>
<dbReference type="GO" id="GO:0000166">
    <property type="term" value="F:nucleotide binding"/>
    <property type="evidence" value="ECO:0007669"/>
    <property type="project" value="InterPro"/>
</dbReference>
<dbReference type="Gene3D" id="3.30.360.10">
    <property type="entry name" value="Dihydrodipicolinate Reductase, domain 2"/>
    <property type="match status" value="1"/>
</dbReference>
<sequence>MERIAVIGLGNISARHRRNLRQLHPKADILAMAASGRPVTEPVADASLVLPSLEAVMAAAPDYAVIASPAPFHAQQAEPLLGAGIPCLIEKPLVAEAAQLALLPQASKAVAAVGYCLRFLPAAGQLKALLQANALGQLLHVSVNVGQHLAQWRPHIDYRQSVSANRHLGGGVLLELSHELDYLQWLLGPLALRHALLRGGNLLGVEVECGADLCLTTQGGAVCQVHMDLLQSQPQRHCQIVGELGRLDWDLLANRLTLTTAQGQETLYSAPEWDKNGMYLAMLQSFEAQLNRPGPSSLCTLAEAAQTVHLIDLIKTEADWIP</sequence>
<dbReference type="InterPro" id="IPR055170">
    <property type="entry name" value="GFO_IDH_MocA-like_dom"/>
</dbReference>
<feature type="domain" description="Gfo/Idh/MocA-like oxidoreductase N-terminal" evidence="1">
    <location>
        <begin position="3"/>
        <end position="114"/>
    </location>
</feature>
<reference evidence="3 4" key="1">
    <citation type="journal article" date="2012" name="J. Bacteriol.">
        <title>Genome Sequence of Gallaecimonas xiamenensis Type Strain 3-C-1.</title>
        <authorList>
            <person name="Lai Q."/>
            <person name="Wang L."/>
            <person name="Wang W."/>
            <person name="Shao Z."/>
        </authorList>
    </citation>
    <scope>NUCLEOTIDE SEQUENCE [LARGE SCALE GENOMIC DNA]</scope>
    <source>
        <strain evidence="3 4">3-C-1</strain>
    </source>
</reference>
<dbReference type="SUPFAM" id="SSF51735">
    <property type="entry name" value="NAD(P)-binding Rossmann-fold domains"/>
    <property type="match status" value="1"/>
</dbReference>
<proteinExistence type="predicted"/>
<dbReference type="PANTHER" id="PTHR43377">
    <property type="entry name" value="BILIVERDIN REDUCTASE A"/>
    <property type="match status" value="1"/>
</dbReference>
<dbReference type="Pfam" id="PF22725">
    <property type="entry name" value="GFO_IDH_MocA_C3"/>
    <property type="match status" value="1"/>
</dbReference>
<dbReference type="PATRIC" id="fig|745411.4.peg.1409"/>
<dbReference type="SUPFAM" id="SSF55347">
    <property type="entry name" value="Glyceraldehyde-3-phosphate dehydrogenase-like, C-terminal domain"/>
    <property type="match status" value="1"/>
</dbReference>
<dbReference type="EMBL" id="AMRI01000008">
    <property type="protein sequence ID" value="EKE75433.1"/>
    <property type="molecule type" value="Genomic_DNA"/>
</dbReference>
<evidence type="ECO:0000259" key="2">
    <source>
        <dbReference type="Pfam" id="PF22725"/>
    </source>
</evidence>
<evidence type="ECO:0000259" key="1">
    <source>
        <dbReference type="Pfam" id="PF01408"/>
    </source>
</evidence>
<comment type="caution">
    <text evidence="3">The sequence shown here is derived from an EMBL/GenBank/DDBJ whole genome shotgun (WGS) entry which is preliminary data.</text>
</comment>
<dbReference type="InterPro" id="IPR000683">
    <property type="entry name" value="Gfo/Idh/MocA-like_OxRdtase_N"/>
</dbReference>
<dbReference type="RefSeq" id="WP_008483865.1">
    <property type="nucleotide sequence ID" value="NZ_AMRI01000008.1"/>
</dbReference>
<dbReference type="eggNOG" id="COG0673">
    <property type="taxonomic scope" value="Bacteria"/>
</dbReference>
<evidence type="ECO:0000313" key="3">
    <source>
        <dbReference type="EMBL" id="EKE75433.1"/>
    </source>
</evidence>
<dbReference type="Pfam" id="PF01408">
    <property type="entry name" value="GFO_IDH_MocA"/>
    <property type="match status" value="1"/>
</dbReference>
<gene>
    <name evidence="3" type="ORF">B3C1_07144</name>
</gene>
<dbReference type="STRING" id="745411.B3C1_07144"/>
<accession>K2JJE3</accession>
<dbReference type="PANTHER" id="PTHR43377:SF1">
    <property type="entry name" value="BILIVERDIN REDUCTASE A"/>
    <property type="match status" value="1"/>
</dbReference>
<keyword evidence="4" id="KW-1185">Reference proteome</keyword>
<dbReference type="OrthoDB" id="9781031at2"/>